<dbReference type="EMBL" id="CAJNIZ010006213">
    <property type="protein sequence ID" value="CAE7248047.1"/>
    <property type="molecule type" value="Genomic_DNA"/>
</dbReference>
<organism evidence="1 2">
    <name type="scientific">Symbiodinium pilosum</name>
    <name type="common">Dinoflagellate</name>
    <dbReference type="NCBI Taxonomy" id="2952"/>
    <lineage>
        <taxon>Eukaryota</taxon>
        <taxon>Sar</taxon>
        <taxon>Alveolata</taxon>
        <taxon>Dinophyceae</taxon>
        <taxon>Suessiales</taxon>
        <taxon>Symbiodiniaceae</taxon>
        <taxon>Symbiodinium</taxon>
    </lineage>
</organism>
<dbReference type="Proteomes" id="UP000649617">
    <property type="component" value="Unassembled WGS sequence"/>
</dbReference>
<dbReference type="AlphaFoldDB" id="A0A812LJK8"/>
<protein>
    <submittedName>
        <fullName evidence="1">Uncharacterized protein</fullName>
    </submittedName>
</protein>
<gene>
    <name evidence="1" type="ORF">SPIL2461_LOCUS4628</name>
</gene>
<evidence type="ECO:0000313" key="1">
    <source>
        <dbReference type="EMBL" id="CAE7248047.1"/>
    </source>
</evidence>
<proteinExistence type="predicted"/>
<evidence type="ECO:0000313" key="2">
    <source>
        <dbReference type="Proteomes" id="UP000649617"/>
    </source>
</evidence>
<keyword evidence="2" id="KW-1185">Reference proteome</keyword>
<reference evidence="1" key="1">
    <citation type="submission" date="2021-02" db="EMBL/GenBank/DDBJ databases">
        <authorList>
            <person name="Dougan E. K."/>
            <person name="Rhodes N."/>
            <person name="Thang M."/>
            <person name="Chan C."/>
        </authorList>
    </citation>
    <scope>NUCLEOTIDE SEQUENCE</scope>
</reference>
<dbReference type="OrthoDB" id="419862at2759"/>
<name>A0A812LJK8_SYMPI</name>
<accession>A0A812LJK8</accession>
<comment type="caution">
    <text evidence="1">The sequence shown here is derived from an EMBL/GenBank/DDBJ whole genome shotgun (WGS) entry which is preliminary data.</text>
</comment>
<sequence>MDEAFVKSHLVIVDSSYRLDEEVEYSRSYPGLKTVYNIHTVKCRVKDVENPEMSFIGLPEGNDFAVTRVSLKPSSSGATTACCQQRSLDAGFQTEDKVCDPRRLAEKASCRRYGFGSLGMPCFLSAVRNQLTETGAARKRVQCLFVFPLKLLERKSFTDQHKDLDMEVGCSACGEAPTGAASALKVAALCLLSAGPQTGPERGELPKGLLHKHAGQVMVLWLFMCGNLQSGFYEDCLASFPELLLYTADDGGLVSSGRSALEEFQRTMGALFAVFWFMRRKMGGAESFCFGVDDEWEPLNARSKQPRRKKEEIAKRQSFFNEVEWERIDELLHDAGLLCDGVEGHDEERVLAMLVLTAIHDIMKLVPLLPSVAPEHAPYRGYKAGETIHDHDIALSYVLDHYSYALPSYHELSKKQKDSIRFTQCKMEYNMGWLVQARLLTAQESVSVLHLLSMVRALTSDPLAHSEHLCDNLFSHSRAMLVPSHPSPNLLPLPDAGSLAPGGVVGQLLDEQPPLPPPSLLEGFPDPQRVDARKKEYLNALQEQVRQRVATLTQRHQANLEYLRAKNDQCKKQAQATIDQELLKQEMEVDRRHDEQLLALQQAAMRRKFNISKEAGELTLQYQTKATQEKLQLLDFELHRRYFDAAAKPLEWTQTQEARNESAAYCTGKNGALPALVRDCRCSIDCDGHASPSRALFVILVGVRCMEDGGVEPADVAFYFCHWLTDLAGAEPYPQEGCEKFVLKFPRTVLSSFIKSFKIVGELAVKCLEVDLPSALAWGSARKETARLSSVGAPDGALTTVPAQDRDVLEEELAHTGCKDQLFELENLPEGAVPMGPAILIYYAPALMQKAELGWGQLRGPRVGKEQLSAAFALRDFGYWQRSSDKPGNFGRQGMLPSSAGLVVTVRIDVLKELEVKLITAATPGEVWALEKTSSRDAEVKKVSLGSEALSQGFLAGNKVRMLNFTKTPHMSSLGKGIQTTWRKKESKSQTLDDFAIDATRSASLMVRSQWRSDSMEVANTTALDGARRWTLEVGRSTTYTVLE</sequence>